<evidence type="ECO:0000256" key="1">
    <source>
        <dbReference type="ARBA" id="ARBA00004418"/>
    </source>
</evidence>
<reference evidence="5 6" key="1">
    <citation type="submission" date="2017-08" db="EMBL/GenBank/DDBJ databases">
        <title>Infants hospitalized years apart are colonized by the same room-sourced microbial strains.</title>
        <authorList>
            <person name="Brooks B."/>
            <person name="Olm M.R."/>
            <person name="Firek B.A."/>
            <person name="Baker R."/>
            <person name="Thomas B.C."/>
            <person name="Morowitz M.J."/>
            <person name="Banfield J.F."/>
        </authorList>
    </citation>
    <scope>NUCLEOTIDE SEQUENCE [LARGE SCALE GENOMIC DNA]</scope>
    <source>
        <strain evidence="5">S2_005_001_R2_27</strain>
    </source>
</reference>
<dbReference type="Gene3D" id="3.90.76.10">
    <property type="entry name" value="Dipeptide-binding Protein, Domain 1"/>
    <property type="match status" value="1"/>
</dbReference>
<evidence type="ECO:0000256" key="3">
    <source>
        <dbReference type="ARBA" id="ARBA00022729"/>
    </source>
</evidence>
<dbReference type="PANTHER" id="PTHR30290">
    <property type="entry name" value="PERIPLASMIC BINDING COMPONENT OF ABC TRANSPORTER"/>
    <property type="match status" value="1"/>
</dbReference>
<dbReference type="PANTHER" id="PTHR30290:SF38">
    <property type="entry name" value="D,D-DIPEPTIDE-BINDING PERIPLASMIC PROTEIN DDPA-RELATED"/>
    <property type="match status" value="1"/>
</dbReference>
<sequence>MSESRHLLMPSRRELLLGGAAGLGALALGTAGLSPARAADETPRRGGVLKLGLGGGSTTDILDPRKLTDWVPVNQAYMIMNGLIEIDWRNEAVPELLESWEAKPGALEWVFKVRQGVTFHNGKPLTAADVVYSLNLHRGDTSSAARAVAAQLKEVTKLSDSEVAITLTDANADLPFVLSDYHFLVVPEGFTDWAKPIGTGPFKFESYDPGVRSRFVRNENYWKPGCANVDAVEVVVINDISARTNAVMSGQVHAINRLDFKTVDLLKRNPKLQVIQSAGGQHFTFLMDCTQAPFTDNNIRLALKYGIDREQMLKTALRGYGRIGNDQPIPSTDRFFAKDLPQRPYDPDKARFHLKQAGLSELKVTLSASDAAFAGAVDAAAIYRTSAAKGGIDIAIKREPADGYWDNVWMKAPFAMSYWGGRPTADQMFSIAYLSSSAQNDTHWKNEQFDKLLLEARALLDDAKRREIYFELQKMVSDEGGAVIPMFGDYLDAASVKVKGLRPHPMFNFMGARLAERVWLED</sequence>
<gene>
    <name evidence="5" type="ORF">DI549_14430</name>
</gene>
<dbReference type="InterPro" id="IPR039424">
    <property type="entry name" value="SBP_5"/>
</dbReference>
<dbReference type="Gene3D" id="3.40.190.10">
    <property type="entry name" value="Periplasmic binding protein-like II"/>
    <property type="match status" value="1"/>
</dbReference>
<dbReference type="AlphaFoldDB" id="A0A2W5T3Q6"/>
<dbReference type="Gene3D" id="3.10.105.10">
    <property type="entry name" value="Dipeptide-binding Protein, Domain 3"/>
    <property type="match status" value="1"/>
</dbReference>
<comment type="subcellular location">
    <subcellularLocation>
        <location evidence="1">Periplasm</location>
    </subcellularLocation>
</comment>
<dbReference type="GO" id="GO:0043190">
    <property type="term" value="C:ATP-binding cassette (ABC) transporter complex"/>
    <property type="evidence" value="ECO:0007669"/>
    <property type="project" value="InterPro"/>
</dbReference>
<protein>
    <submittedName>
        <fullName evidence="5">Peptide ABC transporter substrate-binding protein</fullName>
    </submittedName>
</protein>
<dbReference type="GO" id="GO:0015833">
    <property type="term" value="P:peptide transport"/>
    <property type="evidence" value="ECO:0007669"/>
    <property type="project" value="TreeGrafter"/>
</dbReference>
<dbReference type="EMBL" id="QFQD01000047">
    <property type="protein sequence ID" value="PZQ81340.1"/>
    <property type="molecule type" value="Genomic_DNA"/>
</dbReference>
<feature type="domain" description="Solute-binding protein family 5" evidence="4">
    <location>
        <begin position="92"/>
        <end position="440"/>
    </location>
</feature>
<dbReference type="InterPro" id="IPR000914">
    <property type="entry name" value="SBP_5_dom"/>
</dbReference>
<comment type="similarity">
    <text evidence="2">Belongs to the bacterial solute-binding protein 5 family.</text>
</comment>
<dbReference type="GO" id="GO:1904680">
    <property type="term" value="F:peptide transmembrane transporter activity"/>
    <property type="evidence" value="ECO:0007669"/>
    <property type="project" value="TreeGrafter"/>
</dbReference>
<organism evidence="5 6">
    <name type="scientific">Ancylobacter novellus</name>
    <name type="common">Thiobacillus novellus</name>
    <dbReference type="NCBI Taxonomy" id="921"/>
    <lineage>
        <taxon>Bacteria</taxon>
        <taxon>Pseudomonadati</taxon>
        <taxon>Pseudomonadota</taxon>
        <taxon>Alphaproteobacteria</taxon>
        <taxon>Hyphomicrobiales</taxon>
        <taxon>Xanthobacteraceae</taxon>
        <taxon>Ancylobacter</taxon>
    </lineage>
</organism>
<keyword evidence="3" id="KW-0732">Signal</keyword>
<dbReference type="Proteomes" id="UP000248887">
    <property type="component" value="Unassembled WGS sequence"/>
</dbReference>
<proteinExistence type="inferred from homology"/>
<dbReference type="Pfam" id="PF00496">
    <property type="entry name" value="SBP_bac_5"/>
    <property type="match status" value="1"/>
</dbReference>
<dbReference type="InterPro" id="IPR030678">
    <property type="entry name" value="Peptide/Ni-bd"/>
</dbReference>
<dbReference type="PROSITE" id="PS51318">
    <property type="entry name" value="TAT"/>
    <property type="match status" value="1"/>
</dbReference>
<dbReference type="CDD" id="cd08503">
    <property type="entry name" value="PBP2_NikA_DppA_OppA_like_17"/>
    <property type="match status" value="1"/>
</dbReference>
<comment type="caution">
    <text evidence="5">The sequence shown here is derived from an EMBL/GenBank/DDBJ whole genome shotgun (WGS) entry which is preliminary data.</text>
</comment>
<evidence type="ECO:0000313" key="5">
    <source>
        <dbReference type="EMBL" id="PZQ81340.1"/>
    </source>
</evidence>
<dbReference type="GO" id="GO:0030288">
    <property type="term" value="C:outer membrane-bounded periplasmic space"/>
    <property type="evidence" value="ECO:0007669"/>
    <property type="project" value="UniProtKB-ARBA"/>
</dbReference>
<evidence type="ECO:0000313" key="6">
    <source>
        <dbReference type="Proteomes" id="UP000248887"/>
    </source>
</evidence>
<name>A0A2W5T3Q6_ANCNO</name>
<dbReference type="PIRSF" id="PIRSF002741">
    <property type="entry name" value="MppA"/>
    <property type="match status" value="1"/>
</dbReference>
<evidence type="ECO:0000259" key="4">
    <source>
        <dbReference type="Pfam" id="PF00496"/>
    </source>
</evidence>
<dbReference type="SUPFAM" id="SSF53850">
    <property type="entry name" value="Periplasmic binding protein-like II"/>
    <property type="match status" value="1"/>
</dbReference>
<accession>A0A2W5T3Q6</accession>
<evidence type="ECO:0000256" key="2">
    <source>
        <dbReference type="ARBA" id="ARBA00005695"/>
    </source>
</evidence>
<dbReference type="InterPro" id="IPR006311">
    <property type="entry name" value="TAT_signal"/>
</dbReference>